<dbReference type="Proteomes" id="UP000178121">
    <property type="component" value="Unassembled WGS sequence"/>
</dbReference>
<evidence type="ECO:0000256" key="1">
    <source>
        <dbReference type="SAM" id="Phobius"/>
    </source>
</evidence>
<name>A0A1G2M929_9BACT</name>
<feature type="transmembrane region" description="Helical" evidence="1">
    <location>
        <begin position="21"/>
        <end position="42"/>
    </location>
</feature>
<protein>
    <submittedName>
        <fullName evidence="2">Uncharacterized protein</fullName>
    </submittedName>
</protein>
<feature type="transmembrane region" description="Helical" evidence="1">
    <location>
        <begin position="54"/>
        <end position="83"/>
    </location>
</feature>
<keyword evidence="1" id="KW-0472">Membrane</keyword>
<proteinExistence type="predicted"/>
<comment type="caution">
    <text evidence="2">The sequence shown here is derived from an EMBL/GenBank/DDBJ whole genome shotgun (WGS) entry which is preliminary data.</text>
</comment>
<keyword evidence="1" id="KW-0812">Transmembrane</keyword>
<accession>A0A1G2M929</accession>
<evidence type="ECO:0000313" key="2">
    <source>
        <dbReference type="EMBL" id="OHA20416.1"/>
    </source>
</evidence>
<dbReference type="AlphaFoldDB" id="A0A1G2M929"/>
<gene>
    <name evidence="2" type="ORF">A2849_01405</name>
</gene>
<reference evidence="2 3" key="1">
    <citation type="journal article" date="2016" name="Nat. Commun.">
        <title>Thousands of microbial genomes shed light on interconnected biogeochemical processes in an aquifer system.</title>
        <authorList>
            <person name="Anantharaman K."/>
            <person name="Brown C.T."/>
            <person name="Hug L.A."/>
            <person name="Sharon I."/>
            <person name="Castelle C.J."/>
            <person name="Probst A.J."/>
            <person name="Thomas B.C."/>
            <person name="Singh A."/>
            <person name="Wilkins M.J."/>
            <person name="Karaoz U."/>
            <person name="Brodie E.L."/>
            <person name="Williams K.H."/>
            <person name="Hubbard S.S."/>
            <person name="Banfield J.F."/>
        </authorList>
    </citation>
    <scope>NUCLEOTIDE SEQUENCE [LARGE SCALE GENOMIC DNA]</scope>
</reference>
<keyword evidence="1" id="KW-1133">Transmembrane helix</keyword>
<sequence length="129" mass="14918">MRRLIRFFDKLEDRTRSKLSRVPIVYGVIGGTAIVMFWRGVWHLADMFEQSGGLWAILFGAPVSTMISTLILLLAGLFVSFFIGDRIILSGLMHEKKIEEKTENEVRAEGALLKEIYEKLERMEKDLRR</sequence>
<evidence type="ECO:0000313" key="3">
    <source>
        <dbReference type="Proteomes" id="UP000178121"/>
    </source>
</evidence>
<dbReference type="EMBL" id="MHRI01000030">
    <property type="protein sequence ID" value="OHA20416.1"/>
    <property type="molecule type" value="Genomic_DNA"/>
</dbReference>
<organism evidence="2 3">
    <name type="scientific">Candidatus Taylorbacteria bacterium RIFCSPHIGHO2_01_FULL_51_15</name>
    <dbReference type="NCBI Taxonomy" id="1802304"/>
    <lineage>
        <taxon>Bacteria</taxon>
        <taxon>Candidatus Tayloriibacteriota</taxon>
    </lineage>
</organism>